<dbReference type="GO" id="GO:0008270">
    <property type="term" value="F:zinc ion binding"/>
    <property type="evidence" value="ECO:0007669"/>
    <property type="project" value="UniProtKB-KW"/>
</dbReference>
<keyword evidence="1" id="KW-0479">Metal-binding</keyword>
<protein>
    <submittedName>
        <fullName evidence="4">Transcriptional regulator RPN4</fullName>
    </submittedName>
</protein>
<dbReference type="Proteomes" id="UP000326340">
    <property type="component" value="Unassembled WGS sequence"/>
</dbReference>
<evidence type="ECO:0000313" key="4">
    <source>
        <dbReference type="EMBL" id="TQN72092.1"/>
    </source>
</evidence>
<dbReference type="AlphaFoldDB" id="A0A5Q4BYC5"/>
<dbReference type="EMBL" id="PUHP01000202">
    <property type="protein sequence ID" value="TQN72092.1"/>
    <property type="molecule type" value="Genomic_DNA"/>
</dbReference>
<sequence length="703" mass="77449">MLLTQPATVQPLQQYHFCHNSHNNHSQYQHQHQLQPQPQQPQHFYPQSLDFDFDHDTSFDDVAQDLNSSSISSSPLSTQSFLSSHYSLANQPVSLSDYTPSNFAVPRRAAIDNTAFDDSSLNLNHQQDHMHSDAWVVGNQYAPKSVGRLSHQRGSSLSSLGSAGPASPYNLNTSNPQIAVTDSTADGVYDMQSHDSSAFYQLSSKAMAAPHENMYPNYNGLNNISSEMSGYASAVNVRRPRSDRSLLPAPELSVAGNRSLPNSVASSIAGDSPATPSHIEQEDDRRRKAGKDASISFDELLSTCLPIFDEIVFSNVPKLDRTMTDIYNDELYSPNFTITSASPAQSQMAVSPSNDVFAQRLTAANNQHLSAVHSPASSVSRDRSPFRQGSPLAPVANHDFGAGMHASRLRFNSAHQMREQKKAEQDAQVMRQQMPMKSEPDTPKTISPKDAMLEFHDADGDSSFPLFPTQEPADFEDIAKAVVSQDQQANFVRSGMQIEASFPFMPAQLQAGVQIPQQYPFIAHPRQSQGHMPRLSSTESSDGGSEGTPLSNNGPISKPAGTTADGGTYTCTYHGCTMRFETPALLQKHKREGHRQTQGIGGPRRPDTVVASPDSLLNSQAGPHRCDRINPSTGKPCHTIFSRPYDLTRHEDTIHNARKQKVRCNLCTEEKTFSRADALTRHYRVCHPDVELPGKHRRRGHNV</sequence>
<feature type="region of interest" description="Disordered" evidence="2">
    <location>
        <begin position="146"/>
        <end position="177"/>
    </location>
</feature>
<dbReference type="PANTHER" id="PTHR46179:SF19">
    <property type="entry name" value="C2H2 FINGER DOMAIN TRANSCRIPTION FACTOR (EUROFUNG)-RELATED"/>
    <property type="match status" value="1"/>
</dbReference>
<feature type="region of interest" description="Disordered" evidence="2">
    <location>
        <begin position="421"/>
        <end position="444"/>
    </location>
</feature>
<keyword evidence="1" id="KW-0862">Zinc</keyword>
<feature type="region of interest" description="Disordered" evidence="2">
    <location>
        <begin position="20"/>
        <end position="47"/>
    </location>
</feature>
<organism evidence="4 5">
    <name type="scientific">Colletotrichum shisoi</name>
    <dbReference type="NCBI Taxonomy" id="2078593"/>
    <lineage>
        <taxon>Eukaryota</taxon>
        <taxon>Fungi</taxon>
        <taxon>Dikarya</taxon>
        <taxon>Ascomycota</taxon>
        <taxon>Pezizomycotina</taxon>
        <taxon>Sordariomycetes</taxon>
        <taxon>Hypocreomycetidae</taxon>
        <taxon>Glomerellales</taxon>
        <taxon>Glomerellaceae</taxon>
        <taxon>Colletotrichum</taxon>
        <taxon>Colletotrichum destructivum species complex</taxon>
    </lineage>
</organism>
<feature type="compositionally biased region" description="Low complexity" evidence="2">
    <location>
        <begin position="155"/>
        <end position="168"/>
    </location>
</feature>
<feature type="region of interest" description="Disordered" evidence="2">
    <location>
        <begin position="526"/>
        <end position="562"/>
    </location>
</feature>
<evidence type="ECO:0000256" key="1">
    <source>
        <dbReference type="PROSITE-ProRule" id="PRU00042"/>
    </source>
</evidence>
<evidence type="ECO:0000313" key="5">
    <source>
        <dbReference type="Proteomes" id="UP000326340"/>
    </source>
</evidence>
<dbReference type="GO" id="GO:0005634">
    <property type="term" value="C:nucleus"/>
    <property type="evidence" value="ECO:0007669"/>
    <property type="project" value="TreeGrafter"/>
</dbReference>
<dbReference type="InterPro" id="IPR013087">
    <property type="entry name" value="Znf_C2H2_type"/>
</dbReference>
<dbReference type="PROSITE" id="PS00028">
    <property type="entry name" value="ZINC_FINGER_C2H2_1"/>
    <property type="match status" value="1"/>
</dbReference>
<dbReference type="Gene3D" id="3.30.160.60">
    <property type="entry name" value="Classic Zinc Finger"/>
    <property type="match status" value="1"/>
</dbReference>
<evidence type="ECO:0000256" key="2">
    <source>
        <dbReference type="SAM" id="MobiDB-lite"/>
    </source>
</evidence>
<dbReference type="GO" id="GO:0006357">
    <property type="term" value="P:regulation of transcription by RNA polymerase II"/>
    <property type="evidence" value="ECO:0007669"/>
    <property type="project" value="TreeGrafter"/>
</dbReference>
<name>A0A5Q4BYC5_9PEZI</name>
<dbReference type="PANTHER" id="PTHR46179">
    <property type="entry name" value="ZINC FINGER PROTEIN"/>
    <property type="match status" value="1"/>
</dbReference>
<reference evidence="4 5" key="1">
    <citation type="journal article" date="2019" name="Sci. Rep.">
        <title>Colletotrichum shisoi sp. nov., an anthracnose pathogen of Perilla frutescens in Japan: molecular phylogenetic, morphological and genomic evidence.</title>
        <authorList>
            <person name="Gan P."/>
            <person name="Tsushima A."/>
            <person name="Hiroyama R."/>
            <person name="Narusaka M."/>
            <person name="Takano Y."/>
            <person name="Narusaka Y."/>
            <person name="Kawaradani M."/>
            <person name="Damm U."/>
            <person name="Shirasu K."/>
        </authorList>
    </citation>
    <scope>NUCLEOTIDE SEQUENCE [LARGE SCALE GENOMIC DNA]</scope>
    <source>
        <strain evidence="4 5">PG-2018a</strain>
    </source>
</reference>
<feature type="domain" description="C2H2-type" evidence="3">
    <location>
        <begin position="569"/>
        <end position="599"/>
    </location>
</feature>
<dbReference type="InterPro" id="IPR051061">
    <property type="entry name" value="Zinc_finger_trans_reg"/>
</dbReference>
<evidence type="ECO:0000259" key="3">
    <source>
        <dbReference type="PROSITE" id="PS50157"/>
    </source>
</evidence>
<proteinExistence type="predicted"/>
<feature type="region of interest" description="Disordered" evidence="2">
    <location>
        <begin position="249"/>
        <end position="290"/>
    </location>
</feature>
<keyword evidence="1" id="KW-0863">Zinc-finger</keyword>
<dbReference type="OrthoDB" id="7295497at2759"/>
<keyword evidence="5" id="KW-1185">Reference proteome</keyword>
<gene>
    <name evidence="4" type="primary">RPN4</name>
    <name evidence="4" type="ORF">CSHISOI_03445</name>
</gene>
<dbReference type="PROSITE" id="PS50157">
    <property type="entry name" value="ZINC_FINGER_C2H2_2"/>
    <property type="match status" value="1"/>
</dbReference>
<comment type="caution">
    <text evidence="4">The sequence shown here is derived from an EMBL/GenBank/DDBJ whole genome shotgun (WGS) entry which is preliminary data.</text>
</comment>
<feature type="region of interest" description="Disordered" evidence="2">
    <location>
        <begin position="374"/>
        <end position="398"/>
    </location>
</feature>
<accession>A0A5Q4BYC5</accession>
<dbReference type="SMART" id="SM00355">
    <property type="entry name" value="ZnF_C2H2"/>
    <property type="match status" value="3"/>
</dbReference>